<dbReference type="GeneID" id="71852904"/>
<dbReference type="AlphaFoldDB" id="A0ABD5P280"/>
<feature type="transmembrane region" description="Helical" evidence="2">
    <location>
        <begin position="39"/>
        <end position="59"/>
    </location>
</feature>
<proteinExistence type="predicted"/>
<evidence type="ECO:0000313" key="4">
    <source>
        <dbReference type="Proteomes" id="UP001595821"/>
    </source>
</evidence>
<feature type="compositionally biased region" description="Basic and acidic residues" evidence="1">
    <location>
        <begin position="74"/>
        <end position="83"/>
    </location>
</feature>
<evidence type="ECO:0000313" key="3">
    <source>
        <dbReference type="EMBL" id="MFC4248408.1"/>
    </source>
</evidence>
<evidence type="ECO:0000256" key="2">
    <source>
        <dbReference type="SAM" id="Phobius"/>
    </source>
</evidence>
<sequence length="99" mass="10888">MKEALATLGAVMVIVSLIHAGIWFTLFGTPDFSVLGFPFHYFWFVAGAPFAMFVVYWVYFKYITLRVQPEKDGTKATAEKESGAGEPAVTTEIGGDVDD</sequence>
<evidence type="ECO:0008006" key="5">
    <source>
        <dbReference type="Google" id="ProtNLM"/>
    </source>
</evidence>
<accession>A0ABD5P280</accession>
<name>A0ABD5P280_9EURY</name>
<dbReference type="Proteomes" id="UP001595821">
    <property type="component" value="Unassembled WGS sequence"/>
</dbReference>
<organism evidence="3 4">
    <name type="scientific">Natribaculum luteum</name>
    <dbReference type="NCBI Taxonomy" id="1586232"/>
    <lineage>
        <taxon>Archaea</taxon>
        <taxon>Methanobacteriati</taxon>
        <taxon>Methanobacteriota</taxon>
        <taxon>Stenosarchaea group</taxon>
        <taxon>Halobacteria</taxon>
        <taxon>Halobacteriales</taxon>
        <taxon>Natrialbaceae</taxon>
        <taxon>Natribaculum</taxon>
    </lineage>
</organism>
<evidence type="ECO:0000256" key="1">
    <source>
        <dbReference type="SAM" id="MobiDB-lite"/>
    </source>
</evidence>
<keyword evidence="2" id="KW-0472">Membrane</keyword>
<comment type="caution">
    <text evidence="3">The sequence shown here is derived from an EMBL/GenBank/DDBJ whole genome shotgun (WGS) entry which is preliminary data.</text>
</comment>
<dbReference type="EMBL" id="JBHSDJ010000122">
    <property type="protein sequence ID" value="MFC4248408.1"/>
    <property type="molecule type" value="Genomic_DNA"/>
</dbReference>
<keyword evidence="2" id="KW-1133">Transmembrane helix</keyword>
<reference evidence="3 4" key="1">
    <citation type="journal article" date="2014" name="Int. J. Syst. Evol. Microbiol.">
        <title>Complete genome sequence of Corynebacterium casei LMG S-19264T (=DSM 44701T), isolated from a smear-ripened cheese.</title>
        <authorList>
            <consortium name="US DOE Joint Genome Institute (JGI-PGF)"/>
            <person name="Walter F."/>
            <person name="Albersmeier A."/>
            <person name="Kalinowski J."/>
            <person name="Ruckert C."/>
        </authorList>
    </citation>
    <scope>NUCLEOTIDE SEQUENCE [LARGE SCALE GENOMIC DNA]</scope>
    <source>
        <strain evidence="3 4">IBRC-M 10912</strain>
    </source>
</reference>
<protein>
    <recommendedName>
        <fullName evidence="5">DUF3311 domain-containing protein</fullName>
    </recommendedName>
</protein>
<feature type="region of interest" description="Disordered" evidence="1">
    <location>
        <begin position="74"/>
        <end position="99"/>
    </location>
</feature>
<keyword evidence="2" id="KW-0812">Transmembrane</keyword>
<dbReference type="RefSeq" id="WP_246972241.1">
    <property type="nucleotide sequence ID" value="NZ_CP095397.1"/>
</dbReference>
<gene>
    <name evidence="3" type="ORF">ACFOZ7_15955</name>
</gene>